<gene>
    <name evidence="7" type="ORF">EA686_08705</name>
</gene>
<comment type="caution">
    <text evidence="7">The sequence shown here is derived from an EMBL/GenBank/DDBJ whole genome shotgun (WGS) entry which is preliminary data.</text>
</comment>
<evidence type="ECO:0000256" key="4">
    <source>
        <dbReference type="ARBA" id="ARBA00022989"/>
    </source>
</evidence>
<keyword evidence="5 6" id="KW-0472">Membrane</keyword>
<dbReference type="GO" id="GO:0012505">
    <property type="term" value="C:endomembrane system"/>
    <property type="evidence" value="ECO:0007669"/>
    <property type="project" value="UniProtKB-SubCell"/>
</dbReference>
<evidence type="ECO:0000313" key="7">
    <source>
        <dbReference type="EMBL" id="RSR59015.1"/>
    </source>
</evidence>
<protein>
    <submittedName>
        <fullName evidence="7">DUF445 family protein</fullName>
    </submittedName>
</protein>
<evidence type="ECO:0000256" key="6">
    <source>
        <dbReference type="SAM" id="Phobius"/>
    </source>
</evidence>
<feature type="transmembrane region" description="Helical" evidence="6">
    <location>
        <begin position="40"/>
        <end position="63"/>
    </location>
</feature>
<sequence>VQRDVNRYFDIKHLVISNLLKDKRLLNNIFKRVGKQEFKFFSNVGFVFGFGIGVIQMLCWIVTQGKYPWMLPLFGGFVGFFSDWIALQMMFRPLYPKKILGYTWQGLFIKRQNEVAADYAALISKQLLTSRHMMEELFSGTHSARVIELVNRHVKQEIDMQAGVIRPLVVYAIGGEKYQNMKTQVAERIMQQLPETMKYVESYAEDAMNIRNTLIERMQKLTPSEFEGMLRPAFKEDEWALIAVGAVLGFVVGELQIQFML</sequence>
<accession>A0A429MRS6</accession>
<dbReference type="PANTHER" id="PTHR35791">
    <property type="entry name" value="UPF0754 MEMBRANE PROTEIN YHEB"/>
    <property type="match status" value="1"/>
</dbReference>
<dbReference type="InterPro" id="IPR007383">
    <property type="entry name" value="DUF445"/>
</dbReference>
<keyword evidence="4 6" id="KW-1133">Transmembrane helix</keyword>
<evidence type="ECO:0000256" key="3">
    <source>
        <dbReference type="ARBA" id="ARBA00022692"/>
    </source>
</evidence>
<feature type="transmembrane region" description="Helical" evidence="6">
    <location>
        <begin position="239"/>
        <end position="259"/>
    </location>
</feature>
<dbReference type="Pfam" id="PF04286">
    <property type="entry name" value="DUF445"/>
    <property type="match status" value="1"/>
</dbReference>
<comment type="subcellular location">
    <subcellularLocation>
        <location evidence="1">Endomembrane system</location>
    </subcellularLocation>
</comment>
<dbReference type="Proteomes" id="UP000280073">
    <property type="component" value="Unassembled WGS sequence"/>
</dbReference>
<organism evidence="7 8">
    <name type="scientific">Acinetobacter baumannii</name>
    <dbReference type="NCBI Taxonomy" id="470"/>
    <lineage>
        <taxon>Bacteria</taxon>
        <taxon>Pseudomonadati</taxon>
        <taxon>Pseudomonadota</taxon>
        <taxon>Gammaproteobacteria</taxon>
        <taxon>Moraxellales</taxon>
        <taxon>Moraxellaceae</taxon>
        <taxon>Acinetobacter</taxon>
        <taxon>Acinetobacter calcoaceticus/baumannii complex</taxon>
    </lineage>
</organism>
<proteinExistence type="inferred from homology"/>
<evidence type="ECO:0000256" key="2">
    <source>
        <dbReference type="ARBA" id="ARBA00008053"/>
    </source>
</evidence>
<dbReference type="AlphaFoldDB" id="A0A429MRS6"/>
<comment type="similarity">
    <text evidence="2">Belongs to the UPF0754 family.</text>
</comment>
<name>A0A429MRS6_ACIBA</name>
<dbReference type="PANTHER" id="PTHR35791:SF1">
    <property type="entry name" value="UPF0754 MEMBRANE PROTEIN YHEB"/>
    <property type="match status" value="1"/>
</dbReference>
<dbReference type="EMBL" id="RFDI01000375">
    <property type="protein sequence ID" value="RSR59015.1"/>
    <property type="molecule type" value="Genomic_DNA"/>
</dbReference>
<reference evidence="7 8" key="1">
    <citation type="submission" date="2018-10" db="EMBL/GenBank/DDBJ databases">
        <title>GWAS and RNA-Seq identify cryptic mechanisms of antimicrobial resistance in Acinetobacter baumannii.</title>
        <authorList>
            <person name="Sahl J.W."/>
        </authorList>
    </citation>
    <scope>NUCLEOTIDE SEQUENCE [LARGE SCALE GENOMIC DNA]</scope>
    <source>
        <strain evidence="7 8">TG28175</strain>
    </source>
</reference>
<keyword evidence="3 6" id="KW-0812">Transmembrane</keyword>
<feature type="transmembrane region" description="Helical" evidence="6">
    <location>
        <begin position="69"/>
        <end position="87"/>
    </location>
</feature>
<evidence type="ECO:0000256" key="1">
    <source>
        <dbReference type="ARBA" id="ARBA00004308"/>
    </source>
</evidence>
<evidence type="ECO:0000256" key="5">
    <source>
        <dbReference type="ARBA" id="ARBA00023136"/>
    </source>
</evidence>
<feature type="non-terminal residue" evidence="7">
    <location>
        <position position="1"/>
    </location>
</feature>
<evidence type="ECO:0000313" key="8">
    <source>
        <dbReference type="Proteomes" id="UP000280073"/>
    </source>
</evidence>